<dbReference type="InterPro" id="IPR009000">
    <property type="entry name" value="Transl_B-barrel_sf"/>
</dbReference>
<dbReference type="Pfam" id="PF04760">
    <property type="entry name" value="IF2_N"/>
    <property type="match status" value="1"/>
</dbReference>
<dbReference type="InterPro" id="IPR000178">
    <property type="entry name" value="TF_IF2_bacterial-like"/>
</dbReference>
<keyword evidence="3 9" id="KW-0963">Cytoplasm</keyword>
<feature type="binding site" evidence="9">
    <location>
        <begin position="416"/>
        <end position="423"/>
    </location>
    <ligand>
        <name>GTP</name>
        <dbReference type="ChEBI" id="CHEBI:37565"/>
    </ligand>
</feature>
<reference evidence="13 14" key="1">
    <citation type="journal article" date="2014" name="Genome Announc.">
        <title>Draft genome sequences of six enterohepatic helicobacter species isolated from humans and one from rhesus macaques.</title>
        <authorList>
            <person name="Shen Z."/>
            <person name="Sheh A."/>
            <person name="Young S.K."/>
            <person name="Abouelliel A."/>
            <person name="Ward D.V."/>
            <person name="Earl A.M."/>
            <person name="Fox J.G."/>
        </authorList>
    </citation>
    <scope>NUCLEOTIDE SEQUENCE [LARGE SCALE GENOMIC DNA]</scope>
    <source>
        <strain evidence="13 14">MIT 99-5501</strain>
    </source>
</reference>
<feature type="region of interest" description="G-domain" evidence="9">
    <location>
        <begin position="410"/>
        <end position="558"/>
    </location>
</feature>
<feature type="compositionally biased region" description="Basic and acidic residues" evidence="11">
    <location>
        <begin position="73"/>
        <end position="117"/>
    </location>
</feature>
<dbReference type="HOGENOM" id="CLU_006301_4_1_7"/>
<protein>
    <recommendedName>
        <fullName evidence="2 9">Translation initiation factor IF-2</fullName>
    </recommendedName>
</protein>
<dbReference type="Pfam" id="PF11987">
    <property type="entry name" value="IF-2"/>
    <property type="match status" value="1"/>
</dbReference>
<evidence type="ECO:0000256" key="4">
    <source>
        <dbReference type="ARBA" id="ARBA00022540"/>
    </source>
</evidence>
<dbReference type="Proteomes" id="UP000018731">
    <property type="component" value="Unassembled WGS sequence"/>
</dbReference>
<evidence type="ECO:0000313" key="14">
    <source>
        <dbReference type="Proteomes" id="UP000018731"/>
    </source>
</evidence>
<feature type="region of interest" description="Disordered" evidence="11">
    <location>
        <begin position="53"/>
        <end position="246"/>
    </location>
</feature>
<dbReference type="CDD" id="cd03692">
    <property type="entry name" value="mtIF2_IVc"/>
    <property type="match status" value="1"/>
</dbReference>
<dbReference type="InterPro" id="IPR005225">
    <property type="entry name" value="Small_GTP-bd"/>
</dbReference>
<dbReference type="Gene3D" id="2.40.30.10">
    <property type="entry name" value="Translation factors"/>
    <property type="match status" value="2"/>
</dbReference>
<accession>V8CA22</accession>
<keyword evidence="14" id="KW-1185">Reference proteome</keyword>
<feature type="binding site" evidence="9">
    <location>
        <begin position="462"/>
        <end position="466"/>
    </location>
    <ligand>
        <name>GTP</name>
        <dbReference type="ChEBI" id="CHEBI:37565"/>
    </ligand>
</feature>
<dbReference type="GO" id="GO:0005525">
    <property type="term" value="F:GTP binding"/>
    <property type="evidence" value="ECO:0007669"/>
    <property type="project" value="UniProtKB-KW"/>
</dbReference>
<dbReference type="GO" id="GO:0005829">
    <property type="term" value="C:cytosol"/>
    <property type="evidence" value="ECO:0007669"/>
    <property type="project" value="TreeGrafter"/>
</dbReference>
<dbReference type="Pfam" id="PF22042">
    <property type="entry name" value="EF-G_D2"/>
    <property type="match status" value="1"/>
</dbReference>
<dbReference type="GO" id="GO:0003743">
    <property type="term" value="F:translation initiation factor activity"/>
    <property type="evidence" value="ECO:0007669"/>
    <property type="project" value="UniProtKB-UniRule"/>
</dbReference>
<dbReference type="SUPFAM" id="SSF50447">
    <property type="entry name" value="Translation proteins"/>
    <property type="match status" value="2"/>
</dbReference>
<dbReference type="CDD" id="cd03702">
    <property type="entry name" value="IF2_mtIF2_II"/>
    <property type="match status" value="1"/>
</dbReference>
<comment type="function">
    <text evidence="8 9 10">One of the essential components for the initiation of protein synthesis. Protects formylmethionyl-tRNA from spontaneous hydrolysis and promotes its binding to the 30S ribosomal subunits. Also involved in the hydrolysis of GTP during the formation of the 70S ribosomal complex.</text>
</comment>
<dbReference type="NCBIfam" id="TIGR00487">
    <property type="entry name" value="IF-2"/>
    <property type="match status" value="1"/>
</dbReference>
<evidence type="ECO:0000256" key="3">
    <source>
        <dbReference type="ARBA" id="ARBA00022490"/>
    </source>
</evidence>
<proteinExistence type="inferred from homology"/>
<dbReference type="InterPro" id="IPR000795">
    <property type="entry name" value="T_Tr_GTP-bd_dom"/>
</dbReference>
<keyword evidence="4 9" id="KW-0396">Initiation factor</keyword>
<feature type="region of interest" description="Disordered" evidence="11">
    <location>
        <begin position="302"/>
        <end position="324"/>
    </location>
</feature>
<feature type="compositionally biased region" description="Basic residues" evidence="11">
    <location>
        <begin position="226"/>
        <end position="236"/>
    </location>
</feature>
<dbReference type="SUPFAM" id="SSF52156">
    <property type="entry name" value="Initiation factor IF2/eIF5b, domain 3"/>
    <property type="match status" value="1"/>
</dbReference>
<dbReference type="InterPro" id="IPR006847">
    <property type="entry name" value="IF2_N"/>
</dbReference>
<dbReference type="OrthoDB" id="9811804at2"/>
<sequence length="908" mass="99242">MAIKVKLSEIAQDIARKPEEVVAKAKEMGLKVHNVTSSVDVEIAGYISEYVLTGVNKMPAPKPAKSTTKSTTKSKDSTKTSQAKKSDKEDSDKPKKPTAKKTKDSKKEAEQESKDATKTSPKKSTKSTTQKEAKATKESKEASKQDEADDSTQTQVLPQQATNDKPDIDKDSTLIQRSTGIRIVKKTPQADSTPKPAPQTPRQKAYAPSLHDMLDKEMKDEEPLIRKPKKPKKVAATHREGEQKLQITSREISSKDFDDEQDEIVLFDLNEREIRDEDKENEVRQIITDRVRVQRKNPWLNETRSISRSRRKKPPKQQVESSLSAKSAIVIPEEVRVYEFAEAAGRPLTEVIKVLFGLGLMATKNDFLDKDAIEILAEEFKIEVSIQSEEALSQDGESSFDESELSPRPPVVTIMGHVDHGKTSLLDAIRNSRIASAEAGGITQHIGAYMVEKNGKLISFIDTPGHEAFSQMRARGAQVTDIAIIVIAADDGVKQQTIEALNHAKAAGVEIIIAMNKMDKENANPDKLKSECAELGFMSQDWGGEYEFLPISAKSGEGLENLLESILLHAEILELKAAYNAPTQAIVLEGSIQKGRGPVASVIIKQGTLKVGDPVYAGTAYGRVRSMVNDRGESIDKLEPSSVASIAGLSEVPSAGSKLFVEQSDTTAREKAQKLAIYLRQKELSKSTKVSFEELSEMVAKGQLKTIPLIIKADTQGSLEAIKASVEKLNNDEVQVNVINFGVGGITQSDVELASASENSLILGFGLRPTGIVKTSAKELGVEIKTYSVIYDLLDDVKALISGLMSPLIEEENTGQAEVRETFSISKVGVIAGCMVTDGSIKRGIGVRLIRDGVVVHTGAIASLKRFKDDAKEVAKGYECGIMLENYNDIKVGDVFETFIQVKKAQKI</sequence>
<dbReference type="eggNOG" id="COG0532">
    <property type="taxonomic scope" value="Bacteria"/>
</dbReference>
<feature type="domain" description="Tr-type G" evidence="12">
    <location>
        <begin position="407"/>
        <end position="574"/>
    </location>
</feature>
<dbReference type="Gene3D" id="3.40.50.10050">
    <property type="entry name" value="Translation initiation factor IF- 2, domain 3"/>
    <property type="match status" value="1"/>
</dbReference>
<gene>
    <name evidence="9" type="primary">infB</name>
    <name evidence="13" type="ORF">HMPREF2086_01381</name>
</gene>
<evidence type="ECO:0000256" key="9">
    <source>
        <dbReference type="HAMAP-Rule" id="MF_00100"/>
    </source>
</evidence>
<feature type="compositionally biased region" description="Basic and acidic residues" evidence="11">
    <location>
        <begin position="129"/>
        <end position="146"/>
    </location>
</feature>
<name>V8CA22_9HELI</name>
<dbReference type="RefSeq" id="WP_023928123.1">
    <property type="nucleotide sequence ID" value="NZ_KI669454.1"/>
</dbReference>
<dbReference type="FunFam" id="2.40.30.10:FF:000008">
    <property type="entry name" value="Translation initiation factor IF-2"/>
    <property type="match status" value="1"/>
</dbReference>
<keyword evidence="5 9" id="KW-0547">Nucleotide-binding</keyword>
<comment type="subcellular location">
    <subcellularLocation>
        <location evidence="9">Cytoplasm</location>
    </subcellularLocation>
</comment>
<feature type="compositionally biased region" description="Basic and acidic residues" evidence="11">
    <location>
        <begin position="212"/>
        <end position="225"/>
    </location>
</feature>
<evidence type="ECO:0000256" key="5">
    <source>
        <dbReference type="ARBA" id="ARBA00022741"/>
    </source>
</evidence>
<dbReference type="SUPFAM" id="SSF52540">
    <property type="entry name" value="P-loop containing nucleoside triphosphate hydrolases"/>
    <property type="match status" value="1"/>
</dbReference>
<dbReference type="GO" id="GO:0003924">
    <property type="term" value="F:GTPase activity"/>
    <property type="evidence" value="ECO:0007669"/>
    <property type="project" value="UniProtKB-UniRule"/>
</dbReference>
<comment type="caution">
    <text evidence="13">The sequence shown here is derived from an EMBL/GenBank/DDBJ whole genome shotgun (WGS) entry which is preliminary data.</text>
</comment>
<keyword evidence="7 9" id="KW-0342">GTP-binding</keyword>
<evidence type="ECO:0000256" key="6">
    <source>
        <dbReference type="ARBA" id="ARBA00022917"/>
    </source>
</evidence>
<evidence type="ECO:0000256" key="7">
    <source>
        <dbReference type="ARBA" id="ARBA00023134"/>
    </source>
</evidence>
<dbReference type="PATRIC" id="fig|1357400.3.peg.1848"/>
<dbReference type="InterPro" id="IPR044145">
    <property type="entry name" value="IF2_II"/>
</dbReference>
<dbReference type="PANTHER" id="PTHR43381">
    <property type="entry name" value="TRANSLATION INITIATION FACTOR IF-2-RELATED"/>
    <property type="match status" value="1"/>
</dbReference>
<evidence type="ECO:0000256" key="1">
    <source>
        <dbReference type="ARBA" id="ARBA00007733"/>
    </source>
</evidence>
<dbReference type="STRING" id="1357400.HMPREF2086_01381"/>
<organism evidence="13 14">
    <name type="scientific">Helicobacter macacae MIT 99-5501</name>
    <dbReference type="NCBI Taxonomy" id="1357400"/>
    <lineage>
        <taxon>Bacteria</taxon>
        <taxon>Pseudomonadati</taxon>
        <taxon>Campylobacterota</taxon>
        <taxon>Epsilonproteobacteria</taxon>
        <taxon>Campylobacterales</taxon>
        <taxon>Helicobacteraceae</taxon>
        <taxon>Helicobacter</taxon>
    </lineage>
</organism>
<dbReference type="InterPro" id="IPR036925">
    <property type="entry name" value="TIF_IF2_dom3_sf"/>
</dbReference>
<dbReference type="PANTHER" id="PTHR43381:SF5">
    <property type="entry name" value="TR-TYPE G DOMAIN-CONTAINING PROTEIN"/>
    <property type="match status" value="1"/>
</dbReference>
<dbReference type="Pfam" id="PF00009">
    <property type="entry name" value="GTP_EFTU"/>
    <property type="match status" value="1"/>
</dbReference>
<evidence type="ECO:0000256" key="8">
    <source>
        <dbReference type="ARBA" id="ARBA00025162"/>
    </source>
</evidence>
<dbReference type="FunFam" id="3.40.50.10050:FF:000001">
    <property type="entry name" value="Translation initiation factor IF-2"/>
    <property type="match status" value="1"/>
</dbReference>
<dbReference type="AlphaFoldDB" id="V8CA22"/>
<dbReference type="PROSITE" id="PS51722">
    <property type="entry name" value="G_TR_2"/>
    <property type="match status" value="1"/>
</dbReference>
<dbReference type="InterPro" id="IPR053905">
    <property type="entry name" value="EF-G-like_DII"/>
</dbReference>
<dbReference type="CDD" id="cd01887">
    <property type="entry name" value="IF2_eIF5B"/>
    <property type="match status" value="1"/>
</dbReference>
<dbReference type="FunFam" id="2.40.30.10:FF:000054">
    <property type="entry name" value="Translation initiation factor IF-2"/>
    <property type="match status" value="1"/>
</dbReference>
<dbReference type="InterPro" id="IPR015760">
    <property type="entry name" value="TIF_IF2"/>
</dbReference>
<evidence type="ECO:0000259" key="12">
    <source>
        <dbReference type="PROSITE" id="PS51722"/>
    </source>
</evidence>
<dbReference type="EMBL" id="AZJI01000005">
    <property type="protein sequence ID" value="ETD23576.1"/>
    <property type="molecule type" value="Genomic_DNA"/>
</dbReference>
<evidence type="ECO:0000313" key="13">
    <source>
        <dbReference type="EMBL" id="ETD23576.1"/>
    </source>
</evidence>
<dbReference type="InterPro" id="IPR027417">
    <property type="entry name" value="P-loop_NTPase"/>
</dbReference>
<dbReference type="InterPro" id="IPR023115">
    <property type="entry name" value="TIF_IF2_dom3"/>
</dbReference>
<dbReference type="FunFam" id="3.40.50.300:FF:000019">
    <property type="entry name" value="Translation initiation factor IF-2"/>
    <property type="match status" value="1"/>
</dbReference>
<evidence type="ECO:0000256" key="11">
    <source>
        <dbReference type="SAM" id="MobiDB-lite"/>
    </source>
</evidence>
<feature type="binding site" evidence="9">
    <location>
        <begin position="516"/>
        <end position="519"/>
    </location>
    <ligand>
        <name>GTP</name>
        <dbReference type="ChEBI" id="CHEBI:37565"/>
    </ligand>
</feature>
<dbReference type="PROSITE" id="PS01176">
    <property type="entry name" value="IF2"/>
    <property type="match status" value="1"/>
</dbReference>
<evidence type="ECO:0000256" key="2">
    <source>
        <dbReference type="ARBA" id="ARBA00020675"/>
    </source>
</evidence>
<dbReference type="Gene3D" id="3.40.50.300">
    <property type="entry name" value="P-loop containing nucleotide triphosphate hydrolases"/>
    <property type="match status" value="1"/>
</dbReference>
<feature type="compositionally biased region" description="Polar residues" evidence="11">
    <location>
        <begin position="151"/>
        <end position="163"/>
    </location>
</feature>
<keyword evidence="6 9" id="KW-0648">Protein biosynthesis</keyword>
<dbReference type="HAMAP" id="MF_00100_B">
    <property type="entry name" value="IF_2_B"/>
    <property type="match status" value="1"/>
</dbReference>
<comment type="similarity">
    <text evidence="1 9 10">Belongs to the TRAFAC class translation factor GTPase superfamily. Classic translation factor GTPase family. IF-2 subfamily.</text>
</comment>
<dbReference type="NCBIfam" id="TIGR00231">
    <property type="entry name" value="small_GTP"/>
    <property type="match status" value="1"/>
</dbReference>
<evidence type="ECO:0000256" key="10">
    <source>
        <dbReference type="RuleBase" id="RU000644"/>
    </source>
</evidence>